<keyword evidence="6 8" id="KW-1133">Transmembrane helix</keyword>
<evidence type="ECO:0000256" key="5">
    <source>
        <dbReference type="ARBA" id="ARBA00022982"/>
    </source>
</evidence>
<keyword evidence="3 8" id="KW-0812">Transmembrane</keyword>
<dbReference type="InterPro" id="IPR003667">
    <property type="entry name" value="NqrDE/RnfAE"/>
</dbReference>
<feature type="transmembrane region" description="Helical" evidence="8">
    <location>
        <begin position="95"/>
        <end position="114"/>
    </location>
</feature>
<dbReference type="GO" id="GO:0016491">
    <property type="term" value="F:oxidoreductase activity"/>
    <property type="evidence" value="ECO:0007669"/>
    <property type="project" value="UniProtKB-KW"/>
</dbReference>
<dbReference type="InterPro" id="IPR010968">
    <property type="entry name" value="RnfE"/>
</dbReference>
<dbReference type="Proteomes" id="UP000005297">
    <property type="component" value="Unassembled WGS sequence"/>
</dbReference>
<feature type="transmembrane region" description="Helical" evidence="8">
    <location>
        <begin position="70"/>
        <end position="89"/>
    </location>
</feature>
<keyword evidence="8" id="KW-1003">Cell membrane</keyword>
<comment type="subcellular location">
    <subcellularLocation>
        <location evidence="8">Cell inner membrane</location>
        <topology evidence="8">Multi-pass membrane protein</topology>
    </subcellularLocation>
    <subcellularLocation>
        <location evidence="1">Endomembrane system</location>
        <topology evidence="1">Multi-pass membrane protein</topology>
    </subcellularLocation>
</comment>
<keyword evidence="7 8" id="KW-0472">Membrane</keyword>
<dbReference type="GO" id="GO:0005886">
    <property type="term" value="C:plasma membrane"/>
    <property type="evidence" value="ECO:0007669"/>
    <property type="project" value="UniProtKB-SubCell"/>
</dbReference>
<keyword evidence="8" id="KW-0997">Cell inner membrane</keyword>
<feature type="transmembrane region" description="Helical" evidence="8">
    <location>
        <begin position="126"/>
        <end position="146"/>
    </location>
</feature>
<dbReference type="HOGENOM" id="CLU_046659_1_1_0"/>
<keyword evidence="10" id="KW-1185">Reference proteome</keyword>
<proteinExistence type="inferred from homology"/>
<dbReference type="AlphaFoldDB" id="Q0F0I4"/>
<dbReference type="InParanoid" id="Q0F0I4"/>
<evidence type="ECO:0000256" key="3">
    <source>
        <dbReference type="ARBA" id="ARBA00022692"/>
    </source>
</evidence>
<evidence type="ECO:0000256" key="2">
    <source>
        <dbReference type="ARBA" id="ARBA00022448"/>
    </source>
</evidence>
<dbReference type="PIRSF" id="PIRSF006102">
    <property type="entry name" value="NQR_DE"/>
    <property type="match status" value="1"/>
</dbReference>
<dbReference type="Pfam" id="PF02508">
    <property type="entry name" value="Rnf-Nqr"/>
    <property type="match status" value="1"/>
</dbReference>
<comment type="similarity">
    <text evidence="8">Belongs to the NqrDE/RnfAE family.</text>
</comment>
<comment type="caution">
    <text evidence="9">The sequence shown here is derived from an EMBL/GenBank/DDBJ whole genome shotgun (WGS) entry which is preliminary data.</text>
</comment>
<evidence type="ECO:0000256" key="7">
    <source>
        <dbReference type="ARBA" id="ARBA00023136"/>
    </source>
</evidence>
<name>Q0F0I4_9PROT</name>
<dbReference type="NCBIfam" id="TIGR01948">
    <property type="entry name" value="rnfE"/>
    <property type="match status" value="1"/>
</dbReference>
<accession>Q0F0I4</accession>
<evidence type="ECO:0000256" key="8">
    <source>
        <dbReference type="HAMAP-Rule" id="MF_00478"/>
    </source>
</evidence>
<dbReference type="EC" id="7.-.-.-" evidence="8"/>
<dbReference type="RefSeq" id="WP_009851665.1">
    <property type="nucleotide sequence ID" value="NZ_DS022295.1"/>
</dbReference>
<gene>
    <name evidence="8" type="primary">rnfE</name>
    <name evidence="9" type="ORF">SPV1_06864</name>
</gene>
<evidence type="ECO:0000313" key="10">
    <source>
        <dbReference type="Proteomes" id="UP000005297"/>
    </source>
</evidence>
<dbReference type="HAMAP" id="MF_00478">
    <property type="entry name" value="RsxE_RnfE"/>
    <property type="match status" value="1"/>
</dbReference>
<evidence type="ECO:0000256" key="1">
    <source>
        <dbReference type="ARBA" id="ARBA00004127"/>
    </source>
</evidence>
<evidence type="ECO:0000256" key="6">
    <source>
        <dbReference type="ARBA" id="ARBA00022989"/>
    </source>
</evidence>
<keyword evidence="4 8" id="KW-1278">Translocase</keyword>
<dbReference type="FunCoup" id="Q0F0I4">
    <property type="interactions" value="118"/>
</dbReference>
<comment type="subunit">
    <text evidence="8">The complex is composed of six subunits: RnfA, RnfB, RnfC, RnfD, RnfE and RnfG.</text>
</comment>
<keyword evidence="9" id="KW-0830">Ubiquinone</keyword>
<keyword evidence="9" id="KW-0560">Oxidoreductase</keyword>
<dbReference type="GO" id="GO:0022900">
    <property type="term" value="P:electron transport chain"/>
    <property type="evidence" value="ECO:0007669"/>
    <property type="project" value="UniProtKB-UniRule"/>
</dbReference>
<keyword evidence="2 8" id="KW-0813">Transport</keyword>
<dbReference type="PANTHER" id="PTHR30586">
    <property type="entry name" value="ELECTRON TRANSPORT COMPLEX PROTEIN RNFE"/>
    <property type="match status" value="1"/>
</dbReference>
<sequence length="221" mass="23344">MNKQEVFADGFWKNNTIFVQLLGMCPLLGVTTSAENGFWMGAATLLVLLGSNLVVSLVRGVIPKNVRIPAYITIIAAFVTVVGMLMNAWMHDMYLILGLFIPLIVVNCAILGRAEAFASKNSVSDAVVDALAVGLGFTFALLLLGGVRELLGQGELFGFPVFGESYPNVLMFILPPGAFIALGFILAGVNLVNRQLKLRADAAKAKAVNADAAATVAVEAG</sequence>
<dbReference type="NCBIfam" id="NF009070">
    <property type="entry name" value="PRK12405.1"/>
    <property type="match status" value="1"/>
</dbReference>
<evidence type="ECO:0000256" key="4">
    <source>
        <dbReference type="ARBA" id="ARBA00022967"/>
    </source>
</evidence>
<dbReference type="EMBL" id="AATS01000004">
    <property type="protein sequence ID" value="EAU55044.1"/>
    <property type="molecule type" value="Genomic_DNA"/>
</dbReference>
<comment type="function">
    <text evidence="8">Part of a membrane-bound complex that couples electron transfer with translocation of ions across the membrane.</text>
</comment>
<dbReference type="OrthoDB" id="9782945at2"/>
<organism evidence="9 10">
    <name type="scientific">Mariprofundus ferrooxydans PV-1</name>
    <dbReference type="NCBI Taxonomy" id="314345"/>
    <lineage>
        <taxon>Bacteria</taxon>
        <taxon>Pseudomonadati</taxon>
        <taxon>Pseudomonadota</taxon>
        <taxon>Candidatius Mariprofundia</taxon>
        <taxon>Mariprofundales</taxon>
        <taxon>Mariprofundaceae</taxon>
        <taxon>Mariprofundus</taxon>
    </lineage>
</organism>
<dbReference type="STRING" id="314344.AL013_11020"/>
<feature type="transmembrane region" description="Helical" evidence="8">
    <location>
        <begin position="166"/>
        <end position="189"/>
    </location>
</feature>
<keyword evidence="5 8" id="KW-0249">Electron transport</keyword>
<dbReference type="eggNOG" id="COG4660">
    <property type="taxonomic scope" value="Bacteria"/>
</dbReference>
<feature type="transmembrane region" description="Helical" evidence="8">
    <location>
        <begin position="37"/>
        <end position="58"/>
    </location>
</feature>
<dbReference type="PANTHER" id="PTHR30586:SF0">
    <property type="entry name" value="ION-TRANSLOCATING OXIDOREDUCTASE COMPLEX SUBUNIT E"/>
    <property type="match status" value="1"/>
</dbReference>
<reference evidence="9 10" key="1">
    <citation type="submission" date="2006-09" db="EMBL/GenBank/DDBJ databases">
        <authorList>
            <person name="Emerson D."/>
            <person name="Ferriera S."/>
            <person name="Johnson J."/>
            <person name="Kravitz S."/>
            <person name="Halpern A."/>
            <person name="Remington K."/>
            <person name="Beeson K."/>
            <person name="Tran B."/>
            <person name="Rogers Y.-H."/>
            <person name="Friedman R."/>
            <person name="Venter J.C."/>
        </authorList>
    </citation>
    <scope>NUCLEOTIDE SEQUENCE [LARGE SCALE GENOMIC DNA]</scope>
    <source>
        <strain evidence="9 10">PV-1</strain>
    </source>
</reference>
<dbReference type="GO" id="GO:0012505">
    <property type="term" value="C:endomembrane system"/>
    <property type="evidence" value="ECO:0007669"/>
    <property type="project" value="UniProtKB-SubCell"/>
</dbReference>
<evidence type="ECO:0000313" key="9">
    <source>
        <dbReference type="EMBL" id="EAU55044.1"/>
    </source>
</evidence>
<protein>
    <recommendedName>
        <fullName evidence="8">Ion-translocating oxidoreductase complex subunit E</fullName>
        <ecNumber evidence="8">7.-.-.-</ecNumber>
    </recommendedName>
    <alternativeName>
        <fullName evidence="8">Rnf electron transport complex subunit E</fullName>
    </alternativeName>
</protein>